<dbReference type="Gene3D" id="1.10.357.10">
    <property type="entry name" value="Tetracycline Repressor, domain 2"/>
    <property type="match status" value="1"/>
</dbReference>
<dbReference type="PANTHER" id="PTHR47506">
    <property type="entry name" value="TRANSCRIPTIONAL REGULATORY PROTEIN"/>
    <property type="match status" value="1"/>
</dbReference>
<reference evidence="6 7" key="1">
    <citation type="submission" date="2021-07" db="EMBL/GenBank/DDBJ databases">
        <title>Paenibacillus radiodurans sp. nov., isolated from the southeastern edge of Tengger Desert.</title>
        <authorList>
            <person name="Zhang G."/>
        </authorList>
    </citation>
    <scope>NUCLEOTIDE SEQUENCE [LARGE SCALE GENOMIC DNA]</scope>
    <source>
        <strain evidence="6 7">CCM 7311</strain>
    </source>
</reference>
<evidence type="ECO:0000256" key="4">
    <source>
        <dbReference type="PROSITE-ProRule" id="PRU00335"/>
    </source>
</evidence>
<keyword evidence="1" id="KW-0805">Transcription regulation</keyword>
<dbReference type="InterPro" id="IPR009057">
    <property type="entry name" value="Homeodomain-like_sf"/>
</dbReference>
<dbReference type="RefSeq" id="WP_210039809.1">
    <property type="nucleotide sequence ID" value="NZ_JBHLVU010000008.1"/>
</dbReference>
<gene>
    <name evidence="6" type="ORF">K0U00_28795</name>
</gene>
<dbReference type="PROSITE" id="PS50977">
    <property type="entry name" value="HTH_TETR_2"/>
    <property type="match status" value="1"/>
</dbReference>
<evidence type="ECO:0000313" key="7">
    <source>
        <dbReference type="Proteomes" id="UP001519887"/>
    </source>
</evidence>
<feature type="DNA-binding region" description="H-T-H motif" evidence="4">
    <location>
        <begin position="28"/>
        <end position="47"/>
    </location>
</feature>
<evidence type="ECO:0000256" key="2">
    <source>
        <dbReference type="ARBA" id="ARBA00023125"/>
    </source>
</evidence>
<dbReference type="InterPro" id="IPR001647">
    <property type="entry name" value="HTH_TetR"/>
</dbReference>
<dbReference type="EMBL" id="JAHZIK010001051">
    <property type="protein sequence ID" value="MBW7458047.1"/>
    <property type="molecule type" value="Genomic_DNA"/>
</dbReference>
<dbReference type="SUPFAM" id="SSF46689">
    <property type="entry name" value="Homeodomain-like"/>
    <property type="match status" value="1"/>
</dbReference>
<dbReference type="SUPFAM" id="SSF48498">
    <property type="entry name" value="Tetracyclin repressor-like, C-terminal domain"/>
    <property type="match status" value="1"/>
</dbReference>
<name>A0ABS7CAT7_9BACL</name>
<evidence type="ECO:0000313" key="6">
    <source>
        <dbReference type="EMBL" id="MBW7458047.1"/>
    </source>
</evidence>
<protein>
    <submittedName>
        <fullName evidence="6">TetR/AcrR family transcriptional regulator</fullName>
    </submittedName>
</protein>
<dbReference type="InterPro" id="IPR036271">
    <property type="entry name" value="Tet_transcr_reg_TetR-rel_C_sf"/>
</dbReference>
<evidence type="ECO:0000256" key="1">
    <source>
        <dbReference type="ARBA" id="ARBA00023015"/>
    </source>
</evidence>
<keyword evidence="7" id="KW-1185">Reference proteome</keyword>
<organism evidence="6 7">
    <name type="scientific">Paenibacillus sepulcri</name>
    <dbReference type="NCBI Taxonomy" id="359917"/>
    <lineage>
        <taxon>Bacteria</taxon>
        <taxon>Bacillati</taxon>
        <taxon>Bacillota</taxon>
        <taxon>Bacilli</taxon>
        <taxon>Bacillales</taxon>
        <taxon>Paenibacillaceae</taxon>
        <taxon>Paenibacillus</taxon>
    </lineage>
</organism>
<sequence length="200" mass="22447">MEKKESAKERILRTASALFYSEGVRAVGIDRIIEESGVAKASFYRNFASKDDLVVAYLEYRHGINMDNMDKAKRHYPDNPVKQLYELLHGLVVRAENVVYRGCSLMNTSVEFPDKDHPGNRKAAAFRQELWDGIEAIAREAGAKDAKALSAQLRMLISGAIMVSSMDRSVFNAEEFSNTLRLLINQQIDGADTAMRKLSV</sequence>
<feature type="domain" description="HTH tetR-type" evidence="5">
    <location>
        <begin position="5"/>
        <end position="65"/>
    </location>
</feature>
<accession>A0ABS7CAT7</accession>
<keyword evidence="2 4" id="KW-0238">DNA-binding</keyword>
<dbReference type="PRINTS" id="PR00455">
    <property type="entry name" value="HTHTETR"/>
</dbReference>
<comment type="caution">
    <text evidence="6">The sequence shown here is derived from an EMBL/GenBank/DDBJ whole genome shotgun (WGS) entry which is preliminary data.</text>
</comment>
<evidence type="ECO:0000259" key="5">
    <source>
        <dbReference type="PROSITE" id="PS50977"/>
    </source>
</evidence>
<keyword evidence="3" id="KW-0804">Transcription</keyword>
<dbReference type="PANTHER" id="PTHR47506:SF1">
    <property type="entry name" value="HTH-TYPE TRANSCRIPTIONAL REGULATOR YJDC"/>
    <property type="match status" value="1"/>
</dbReference>
<dbReference type="Pfam" id="PF00440">
    <property type="entry name" value="TetR_N"/>
    <property type="match status" value="1"/>
</dbReference>
<proteinExistence type="predicted"/>
<dbReference type="Proteomes" id="UP001519887">
    <property type="component" value="Unassembled WGS sequence"/>
</dbReference>
<evidence type="ECO:0000256" key="3">
    <source>
        <dbReference type="ARBA" id="ARBA00023163"/>
    </source>
</evidence>